<proteinExistence type="predicted"/>
<sequence>MAGACRRNACFKGSARSVENLLRLKKLACYAMSVLLPAAPGLRAFESWRPLAALLAGQLLGGGLAAAPWELPQLLSTSMMEGVWVRTALCCAALDGVTLGGGPQFAVGSLLGLLIRPRHIRAESSGCTVVICQRSRYTCSWWPQPYPSRPWPAVFGQGRADLLIITTDCEEAPA</sequence>
<accession>A0A9J6FRE5</accession>
<reference evidence="1 2" key="1">
    <citation type="journal article" date="2020" name="Cell">
        <title>Large-Scale Comparative Analyses of Tick Genomes Elucidate Their Genetic Diversity and Vector Capacities.</title>
        <authorList>
            <consortium name="Tick Genome and Microbiome Consortium (TIGMIC)"/>
            <person name="Jia N."/>
            <person name="Wang J."/>
            <person name="Shi W."/>
            <person name="Du L."/>
            <person name="Sun Y."/>
            <person name="Zhan W."/>
            <person name="Jiang J.F."/>
            <person name="Wang Q."/>
            <person name="Zhang B."/>
            <person name="Ji P."/>
            <person name="Bell-Sakyi L."/>
            <person name="Cui X.M."/>
            <person name="Yuan T.T."/>
            <person name="Jiang B.G."/>
            <person name="Yang W.F."/>
            <person name="Lam T.T."/>
            <person name="Chang Q.C."/>
            <person name="Ding S.J."/>
            <person name="Wang X.J."/>
            <person name="Zhu J.G."/>
            <person name="Ruan X.D."/>
            <person name="Zhao L."/>
            <person name="Wei J.T."/>
            <person name="Ye R.Z."/>
            <person name="Que T.C."/>
            <person name="Du C.H."/>
            <person name="Zhou Y.H."/>
            <person name="Cheng J.X."/>
            <person name="Dai P.F."/>
            <person name="Guo W.B."/>
            <person name="Han X.H."/>
            <person name="Huang E.J."/>
            <person name="Li L.F."/>
            <person name="Wei W."/>
            <person name="Gao Y.C."/>
            <person name="Liu J.Z."/>
            <person name="Shao H.Z."/>
            <person name="Wang X."/>
            <person name="Wang C.C."/>
            <person name="Yang T.C."/>
            <person name="Huo Q.B."/>
            <person name="Li W."/>
            <person name="Chen H.Y."/>
            <person name="Chen S.E."/>
            <person name="Zhou L.G."/>
            <person name="Ni X.B."/>
            <person name="Tian J.H."/>
            <person name="Sheng Y."/>
            <person name="Liu T."/>
            <person name="Pan Y.S."/>
            <person name="Xia L.Y."/>
            <person name="Li J."/>
            <person name="Zhao F."/>
            <person name="Cao W.C."/>
        </authorList>
    </citation>
    <scope>NUCLEOTIDE SEQUENCE [LARGE SCALE GENOMIC DNA]</scope>
    <source>
        <strain evidence="1">HaeL-2018</strain>
    </source>
</reference>
<evidence type="ECO:0000313" key="1">
    <source>
        <dbReference type="EMBL" id="KAH9364660.1"/>
    </source>
</evidence>
<dbReference type="Proteomes" id="UP000821853">
    <property type="component" value="Chromosome 10"/>
</dbReference>
<keyword evidence="2" id="KW-1185">Reference proteome</keyword>
<gene>
    <name evidence="1" type="ORF">HPB48_022472</name>
</gene>
<protein>
    <submittedName>
        <fullName evidence="1">Uncharacterized protein</fullName>
    </submittedName>
</protein>
<organism evidence="1 2">
    <name type="scientific">Haemaphysalis longicornis</name>
    <name type="common">Bush tick</name>
    <dbReference type="NCBI Taxonomy" id="44386"/>
    <lineage>
        <taxon>Eukaryota</taxon>
        <taxon>Metazoa</taxon>
        <taxon>Ecdysozoa</taxon>
        <taxon>Arthropoda</taxon>
        <taxon>Chelicerata</taxon>
        <taxon>Arachnida</taxon>
        <taxon>Acari</taxon>
        <taxon>Parasitiformes</taxon>
        <taxon>Ixodida</taxon>
        <taxon>Ixodoidea</taxon>
        <taxon>Ixodidae</taxon>
        <taxon>Haemaphysalinae</taxon>
        <taxon>Haemaphysalis</taxon>
    </lineage>
</organism>
<dbReference type="AlphaFoldDB" id="A0A9J6FRE5"/>
<comment type="caution">
    <text evidence="1">The sequence shown here is derived from an EMBL/GenBank/DDBJ whole genome shotgun (WGS) entry which is preliminary data.</text>
</comment>
<dbReference type="VEuPathDB" id="VectorBase:HLOH_046992"/>
<name>A0A9J6FRE5_HAELO</name>
<dbReference type="EMBL" id="JABSTR010000002">
    <property type="protein sequence ID" value="KAH9364660.1"/>
    <property type="molecule type" value="Genomic_DNA"/>
</dbReference>
<evidence type="ECO:0000313" key="2">
    <source>
        <dbReference type="Proteomes" id="UP000821853"/>
    </source>
</evidence>